<keyword evidence="3" id="KW-1185">Reference proteome</keyword>
<evidence type="ECO:0000313" key="3">
    <source>
        <dbReference type="Proteomes" id="UP000095401"/>
    </source>
</evidence>
<dbReference type="KEGG" id="aprs:BI364_13675"/>
<dbReference type="AlphaFoldDB" id="A0A1D8IR42"/>
<feature type="region of interest" description="Disordered" evidence="1">
    <location>
        <begin position="1"/>
        <end position="43"/>
    </location>
</feature>
<dbReference type="RefSeq" id="WP_070079222.1">
    <property type="nucleotide sequence ID" value="NZ_CP017415.1"/>
</dbReference>
<proteinExistence type="predicted"/>
<organism evidence="2 3">
    <name type="scientific">Acidihalobacter yilgarnensis</name>
    <dbReference type="NCBI Taxonomy" id="2819280"/>
    <lineage>
        <taxon>Bacteria</taxon>
        <taxon>Pseudomonadati</taxon>
        <taxon>Pseudomonadota</taxon>
        <taxon>Gammaproteobacteria</taxon>
        <taxon>Chromatiales</taxon>
        <taxon>Ectothiorhodospiraceae</taxon>
        <taxon>Acidihalobacter</taxon>
    </lineage>
</organism>
<gene>
    <name evidence="2" type="ORF">BI364_13675</name>
</gene>
<dbReference type="EMBL" id="CP017415">
    <property type="protein sequence ID" value="AOU98867.1"/>
    <property type="molecule type" value="Genomic_DNA"/>
</dbReference>
<reference evidence="3" key="1">
    <citation type="submission" date="2016-09" db="EMBL/GenBank/DDBJ databases">
        <title>Acidihalobacter prosperus F5.</title>
        <authorList>
            <person name="Khaleque H.N."/>
            <person name="Ramsay J.P."/>
            <person name="Kaksonen A.H."/>
            <person name="Boxall N.J."/>
            <person name="Watkin E.L.J."/>
        </authorList>
    </citation>
    <scope>NUCLEOTIDE SEQUENCE [LARGE SCALE GENOMIC DNA]</scope>
    <source>
        <strain evidence="3">F5</strain>
    </source>
</reference>
<protein>
    <submittedName>
        <fullName evidence="2">Uncharacterized protein</fullName>
    </submittedName>
</protein>
<evidence type="ECO:0000256" key="1">
    <source>
        <dbReference type="SAM" id="MobiDB-lite"/>
    </source>
</evidence>
<evidence type="ECO:0000313" key="2">
    <source>
        <dbReference type="EMBL" id="AOU98867.1"/>
    </source>
</evidence>
<dbReference type="Proteomes" id="UP000095401">
    <property type="component" value="Chromosome"/>
</dbReference>
<name>A0A1D8IR42_9GAMM</name>
<sequence length="177" mass="18628">MATPSDTDQQTREDSASRLPPTAEKDPLGIDQHAPGAKLDAGKSRPELALSGFVLALRSVASRVATGRPDELLACIEAERAAVTAGSASRQTAALANTAALILHTLTGTRCNPLRSLGPLGLPYTLRRSGKSPRSPPMARRSTLPMAVCGCLLAFSATPTRCNAQLKGFLWNLARDL</sequence>
<accession>A0A1D8IR42</accession>